<evidence type="ECO:0000256" key="3">
    <source>
        <dbReference type="ARBA" id="ARBA00022801"/>
    </source>
</evidence>
<evidence type="ECO:0000256" key="2">
    <source>
        <dbReference type="ARBA" id="ARBA00022679"/>
    </source>
</evidence>
<dbReference type="InterPro" id="IPR051792">
    <property type="entry name" value="GGT_bact"/>
</dbReference>
<dbReference type="PANTHER" id="PTHR43199">
    <property type="entry name" value="GLUTATHIONE HYDROLASE"/>
    <property type="match status" value="1"/>
</dbReference>
<organism evidence="5 6">
    <name type="scientific">Muricoccus vinaceus</name>
    <dbReference type="NCBI Taxonomy" id="424704"/>
    <lineage>
        <taxon>Bacteria</taxon>
        <taxon>Pseudomonadati</taxon>
        <taxon>Pseudomonadota</taxon>
        <taxon>Alphaproteobacteria</taxon>
        <taxon>Acetobacterales</taxon>
        <taxon>Roseomonadaceae</taxon>
        <taxon>Muricoccus</taxon>
    </lineage>
</organism>
<dbReference type="Gene3D" id="3.60.20.40">
    <property type="match status" value="1"/>
</dbReference>
<accession>A0ABV6ITJ2</accession>
<dbReference type="Gene3D" id="1.10.246.130">
    <property type="match status" value="1"/>
</dbReference>
<protein>
    <submittedName>
        <fullName evidence="5">Gamma-glutamyltransferase family protein</fullName>
    </submittedName>
</protein>
<dbReference type="PANTHER" id="PTHR43199:SF1">
    <property type="entry name" value="GLUTATHIONE HYDROLASE PROENZYME"/>
    <property type="match status" value="1"/>
</dbReference>
<evidence type="ECO:0000313" key="5">
    <source>
        <dbReference type="EMBL" id="MFC0386579.1"/>
    </source>
</evidence>
<dbReference type="InterPro" id="IPR043137">
    <property type="entry name" value="GGT_ssub_C"/>
</dbReference>
<keyword evidence="6" id="KW-1185">Reference proteome</keyword>
<proteinExistence type="inferred from homology"/>
<dbReference type="Proteomes" id="UP001589789">
    <property type="component" value="Unassembled WGS sequence"/>
</dbReference>
<dbReference type="RefSeq" id="WP_377051183.1">
    <property type="nucleotide sequence ID" value="NZ_JBHLVZ010000034.1"/>
</dbReference>
<dbReference type="InterPro" id="IPR029055">
    <property type="entry name" value="Ntn_hydrolases_N"/>
</dbReference>
<keyword evidence="3" id="KW-0378">Hydrolase</keyword>
<keyword evidence="2" id="KW-0808">Transferase</keyword>
<dbReference type="InterPro" id="IPR043138">
    <property type="entry name" value="GGT_lsub"/>
</dbReference>
<dbReference type="Pfam" id="PF01019">
    <property type="entry name" value="G_glu_transpept"/>
    <property type="match status" value="1"/>
</dbReference>
<evidence type="ECO:0000256" key="1">
    <source>
        <dbReference type="ARBA" id="ARBA00009381"/>
    </source>
</evidence>
<evidence type="ECO:0000313" key="6">
    <source>
        <dbReference type="Proteomes" id="UP001589789"/>
    </source>
</evidence>
<gene>
    <name evidence="5" type="ORF">ACFFIC_13635</name>
</gene>
<sequence length="544" mass="57995">MPRPARRLPRPRAMIVAPQPEAVEAGAAVLRGGGNALDAVIACALAQGVVDPMMCGLGGLGVLHVFDPASRRHAVLDGLSAAPLACREEMWADLYEGECPDGFGYRVRGQVNEIGHRAVTTPGILRVLGMAHGRFGRADWAGLFDPAIGLATEGWLVRPHVATMFHLDEKAYGRLPYAAKLGFTEDGRRLYMGADGAPKRLGEVVRNPGLAETLRHVSREGAESLYTGELSRRVVADMTAHDGLLSAEDLARFTPAWREPLSVEYRGFRVALPPPPAGGVVIAEMLRILERFDLVSLGHNAPGYMRVMAEAMKTATRDKDRHIGDPDFIPPPLDMLLSDAYAGECAARIRSGEKVSLPRAGAEAKHTTTVSCVDADGMVVSLTHTLGLPSGVIPPGTGFMLNGGMNNYDPRPGRAGSIAPGKRRFSTMSPAILFDGAAPVATLGAPGGAWITVSTMQVLVNLIDWGMTMQEAVMAPRFSATSDAIDISNRIPRAAQRALEEMGYAVRRNPTSYPFAAVHGITMWDGLLEGGADPQRDGYAAGIA</sequence>
<dbReference type="EMBL" id="JBHLVZ010000034">
    <property type="protein sequence ID" value="MFC0386579.1"/>
    <property type="molecule type" value="Genomic_DNA"/>
</dbReference>
<reference evidence="5 6" key="1">
    <citation type="submission" date="2024-09" db="EMBL/GenBank/DDBJ databases">
        <authorList>
            <person name="Sun Q."/>
            <person name="Mori K."/>
        </authorList>
    </citation>
    <scope>NUCLEOTIDE SEQUENCE [LARGE SCALE GENOMIC DNA]</scope>
    <source>
        <strain evidence="5 6">CCM 7468</strain>
    </source>
</reference>
<dbReference type="PRINTS" id="PR01210">
    <property type="entry name" value="GGTRANSPTASE"/>
</dbReference>
<comment type="similarity">
    <text evidence="1">Belongs to the gamma-glutamyltransferase family.</text>
</comment>
<dbReference type="SUPFAM" id="SSF56235">
    <property type="entry name" value="N-terminal nucleophile aminohydrolases (Ntn hydrolases)"/>
    <property type="match status" value="1"/>
</dbReference>
<name>A0ABV6ITJ2_9PROT</name>
<evidence type="ECO:0000256" key="4">
    <source>
        <dbReference type="ARBA" id="ARBA00023145"/>
    </source>
</evidence>
<comment type="caution">
    <text evidence="5">The sequence shown here is derived from an EMBL/GenBank/DDBJ whole genome shotgun (WGS) entry which is preliminary data.</text>
</comment>
<keyword evidence="4" id="KW-0865">Zymogen</keyword>